<evidence type="ECO:0000256" key="11">
    <source>
        <dbReference type="SAM" id="Phobius"/>
    </source>
</evidence>
<name>A0AAN7RMY1_MYCAM</name>
<sequence>LHLQIQPRPKQGHPMSTVRTSAPSFAIRSSMARISAPTALAIFLTCLFSGAHGQTPRAFQDSTIPFEVLSQEQAYSLVQPSLFQDAKLSNHSESLPRSTSSEPPLLPVCVKPADIRHIFKYINTIVSCTIFIVGIIGNSTLLRIIYKNKCMRNGPNVLIASLALGDLLYILIALPINVYKLLAKDWPFGVQVCKLVPFIQKASVGITVLSLCALSIDRYRAVASWSRIQGIGIPMWKAVEVMLIWAVAIVLAVPEAIAFDMVELSYWERHLWVCMLASEQKSTFMMLNMSQQCAQVAKKANGILACIRNSVASRTRAVIRDIEGLERVQRRATELGKGLEHKADGERLRDLGLFSLEKRRLRGDLIALYNCLKGGCREVGSVSSPRLDIRKFYFTERVIKHWNRLLREVVESPSLEEFKSHFYRDVKDWWLFGFYFCLPLVCTGIFYTLMSCEMLSKRNGMRIALNDHMKRRREVAKTVFCLVVIFALCWLPLHLSRILKKTIYDQTDPNRCELLSFLLVMDYFGINMASLNSCINPVALYFVSRKFKNCFQSCLCCWCQRPALSITPTDEKGSVGKWKANGQELGLDRSSSRLSNKYSSS</sequence>
<evidence type="ECO:0000259" key="12">
    <source>
        <dbReference type="PROSITE" id="PS50262"/>
    </source>
</evidence>
<keyword evidence="14" id="KW-1185">Reference proteome</keyword>
<dbReference type="PROSITE" id="PS00237">
    <property type="entry name" value="G_PROTEIN_RECEP_F1_1"/>
    <property type="match status" value="1"/>
</dbReference>
<dbReference type="PRINTS" id="PR00237">
    <property type="entry name" value="GPCRRHODOPSN"/>
</dbReference>
<dbReference type="SUPFAM" id="SSF81321">
    <property type="entry name" value="Family A G protein-coupled receptor-like"/>
    <property type="match status" value="2"/>
</dbReference>
<proteinExistence type="inferred from homology"/>
<dbReference type="InterPro" id="IPR051193">
    <property type="entry name" value="GPCR_endothelin_rcpt"/>
</dbReference>
<comment type="similarity">
    <text evidence="9">Belongs to the G-protein coupled receptor 1 family.</text>
</comment>
<dbReference type="EMBL" id="JAUNZN010000019">
    <property type="protein sequence ID" value="KAK4810212.1"/>
    <property type="molecule type" value="Genomic_DNA"/>
</dbReference>
<evidence type="ECO:0000256" key="5">
    <source>
        <dbReference type="ARBA" id="ARBA00023040"/>
    </source>
</evidence>
<dbReference type="GO" id="GO:0042310">
    <property type="term" value="P:vasoconstriction"/>
    <property type="evidence" value="ECO:0007669"/>
    <property type="project" value="InterPro"/>
</dbReference>
<feature type="transmembrane region" description="Helical" evidence="11">
    <location>
        <begin position="238"/>
        <end position="259"/>
    </location>
</feature>
<organism evidence="13 14">
    <name type="scientific">Mycteria americana</name>
    <name type="common">Wood stork</name>
    <dbReference type="NCBI Taxonomy" id="33587"/>
    <lineage>
        <taxon>Eukaryota</taxon>
        <taxon>Metazoa</taxon>
        <taxon>Chordata</taxon>
        <taxon>Craniata</taxon>
        <taxon>Vertebrata</taxon>
        <taxon>Euteleostomi</taxon>
        <taxon>Archelosauria</taxon>
        <taxon>Archosauria</taxon>
        <taxon>Dinosauria</taxon>
        <taxon>Saurischia</taxon>
        <taxon>Theropoda</taxon>
        <taxon>Coelurosauria</taxon>
        <taxon>Aves</taxon>
        <taxon>Neognathae</taxon>
        <taxon>Neoaves</taxon>
        <taxon>Aequornithes</taxon>
        <taxon>Ciconiiformes</taxon>
        <taxon>Ciconiidae</taxon>
        <taxon>Mycteria</taxon>
    </lineage>
</organism>
<keyword evidence="2" id="KW-1003">Cell membrane</keyword>
<feature type="transmembrane region" description="Helical" evidence="11">
    <location>
        <begin position="429"/>
        <end position="455"/>
    </location>
</feature>
<feature type="domain" description="G-protein coupled receptors family 1 profile" evidence="12">
    <location>
        <begin position="137"/>
        <end position="540"/>
    </location>
</feature>
<evidence type="ECO:0000256" key="4">
    <source>
        <dbReference type="ARBA" id="ARBA00022989"/>
    </source>
</evidence>
<evidence type="ECO:0000256" key="6">
    <source>
        <dbReference type="ARBA" id="ARBA00023136"/>
    </source>
</evidence>
<dbReference type="PROSITE" id="PS50262">
    <property type="entry name" value="G_PROTEIN_RECEP_F1_2"/>
    <property type="match status" value="1"/>
</dbReference>
<evidence type="ECO:0000313" key="13">
    <source>
        <dbReference type="EMBL" id="KAK4810212.1"/>
    </source>
</evidence>
<evidence type="ECO:0000256" key="9">
    <source>
        <dbReference type="RuleBase" id="RU000688"/>
    </source>
</evidence>
<dbReference type="AlphaFoldDB" id="A0AAN7RMY1"/>
<comment type="caution">
    <text evidence="13">The sequence shown here is derived from an EMBL/GenBank/DDBJ whole genome shotgun (WGS) entry which is preliminary data.</text>
</comment>
<evidence type="ECO:0000256" key="3">
    <source>
        <dbReference type="ARBA" id="ARBA00022692"/>
    </source>
</evidence>
<keyword evidence="8 9" id="KW-0807">Transducer</keyword>
<dbReference type="GO" id="GO:0048066">
    <property type="term" value="P:developmental pigmentation"/>
    <property type="evidence" value="ECO:0007669"/>
    <property type="project" value="TreeGrafter"/>
</dbReference>
<feature type="region of interest" description="Disordered" evidence="10">
    <location>
        <begin position="1"/>
        <end position="20"/>
    </location>
</feature>
<comment type="subcellular location">
    <subcellularLocation>
        <location evidence="1">Cell membrane</location>
        <topology evidence="1">Multi-pass membrane protein</topology>
    </subcellularLocation>
</comment>
<keyword evidence="3 9" id="KW-0812">Transmembrane</keyword>
<keyword evidence="4 11" id="KW-1133">Transmembrane helix</keyword>
<feature type="transmembrane region" description="Helical" evidence="11">
    <location>
        <begin position="198"/>
        <end position="217"/>
    </location>
</feature>
<dbReference type="PANTHER" id="PTHR46099">
    <property type="entry name" value="G_PROTEIN_RECEP_F1_2 DOMAIN-CONTAINING PROTEIN"/>
    <property type="match status" value="1"/>
</dbReference>
<dbReference type="GO" id="GO:0048484">
    <property type="term" value="P:enteric nervous system development"/>
    <property type="evidence" value="ECO:0007669"/>
    <property type="project" value="InterPro"/>
</dbReference>
<keyword evidence="7 9" id="KW-0675">Receptor</keyword>
<dbReference type="Pfam" id="PF00001">
    <property type="entry name" value="7tm_1"/>
    <property type="match status" value="2"/>
</dbReference>
<evidence type="ECO:0000256" key="8">
    <source>
        <dbReference type="ARBA" id="ARBA00023224"/>
    </source>
</evidence>
<feature type="transmembrane region" description="Helical" evidence="11">
    <location>
        <begin position="157"/>
        <end position="178"/>
    </location>
</feature>
<reference evidence="13 14" key="1">
    <citation type="journal article" date="2023" name="J. Hered.">
        <title>Chromosome-level genome of the wood stork (Mycteria americana) provides insight into avian chromosome evolution.</title>
        <authorList>
            <person name="Flamio R. Jr."/>
            <person name="Ramstad K.M."/>
        </authorList>
    </citation>
    <scope>NUCLEOTIDE SEQUENCE [LARGE SCALE GENOMIC DNA]</scope>
    <source>
        <strain evidence="13">JAX WOST 10</strain>
    </source>
</reference>
<dbReference type="Gene3D" id="1.20.1070.10">
    <property type="entry name" value="Rhodopsin 7-helix transmembrane proteins"/>
    <property type="match status" value="2"/>
</dbReference>
<dbReference type="InterPro" id="IPR017452">
    <property type="entry name" value="GPCR_Rhodpsn_7TM"/>
</dbReference>
<dbReference type="GO" id="GO:0008217">
    <property type="term" value="P:regulation of blood pressure"/>
    <property type="evidence" value="ECO:0007669"/>
    <property type="project" value="InterPro"/>
</dbReference>
<feature type="transmembrane region" description="Helical" evidence="11">
    <location>
        <begin position="515"/>
        <end position="543"/>
    </location>
</feature>
<gene>
    <name evidence="13" type="ORF">QYF61_012381</name>
</gene>
<keyword evidence="6 11" id="KW-0472">Membrane</keyword>
<dbReference type="InterPro" id="IPR000276">
    <property type="entry name" value="GPCR_Rhodpsn"/>
</dbReference>
<evidence type="ECO:0000256" key="7">
    <source>
        <dbReference type="ARBA" id="ARBA00023170"/>
    </source>
</evidence>
<feature type="non-terminal residue" evidence="13">
    <location>
        <position position="1"/>
    </location>
</feature>
<evidence type="ECO:0000256" key="2">
    <source>
        <dbReference type="ARBA" id="ARBA00022475"/>
    </source>
</evidence>
<dbReference type="GO" id="GO:0004962">
    <property type="term" value="F:endothelin receptor activity"/>
    <property type="evidence" value="ECO:0007669"/>
    <property type="project" value="InterPro"/>
</dbReference>
<dbReference type="Proteomes" id="UP001333110">
    <property type="component" value="Unassembled WGS sequence"/>
</dbReference>
<dbReference type="PRINTS" id="PR00366">
    <property type="entry name" value="ENDOTHELINR"/>
</dbReference>
<feature type="transmembrane region" description="Helical" evidence="11">
    <location>
        <begin position="121"/>
        <end position="145"/>
    </location>
</feature>
<evidence type="ECO:0000256" key="10">
    <source>
        <dbReference type="SAM" id="MobiDB-lite"/>
    </source>
</evidence>
<dbReference type="InterPro" id="IPR000499">
    <property type="entry name" value="Endthln_rcpt"/>
</dbReference>
<keyword evidence="5 9" id="KW-0297">G-protein coupled receptor</keyword>
<protein>
    <recommendedName>
        <fullName evidence="12">G-protein coupled receptors family 1 profile domain-containing protein</fullName>
    </recommendedName>
</protein>
<dbReference type="GO" id="GO:0005886">
    <property type="term" value="C:plasma membrane"/>
    <property type="evidence" value="ECO:0007669"/>
    <property type="project" value="UniProtKB-SubCell"/>
</dbReference>
<evidence type="ECO:0000313" key="14">
    <source>
        <dbReference type="Proteomes" id="UP001333110"/>
    </source>
</evidence>
<feature type="transmembrane region" description="Helical" evidence="11">
    <location>
        <begin position="475"/>
        <end position="495"/>
    </location>
</feature>
<dbReference type="PANTHER" id="PTHR46099:SF4">
    <property type="entry name" value="ENDOTHELIN RECEPTOR TYPE B"/>
    <property type="match status" value="1"/>
</dbReference>
<dbReference type="CDD" id="cd15977">
    <property type="entry name" value="7tmA_ET-CR"/>
    <property type="match status" value="1"/>
</dbReference>
<evidence type="ECO:0000256" key="1">
    <source>
        <dbReference type="ARBA" id="ARBA00004651"/>
    </source>
</evidence>
<accession>A0AAN7RMY1</accession>